<comment type="caution">
    <text evidence="2">The sequence shown here is derived from an EMBL/GenBank/DDBJ whole genome shotgun (WGS) entry which is preliminary data.</text>
</comment>
<dbReference type="PROSITE" id="PS51186">
    <property type="entry name" value="GNAT"/>
    <property type="match status" value="1"/>
</dbReference>
<name>X1HHL5_9ZZZZ</name>
<evidence type="ECO:0000313" key="2">
    <source>
        <dbReference type="EMBL" id="GAH44803.1"/>
    </source>
</evidence>
<feature type="non-terminal residue" evidence="2">
    <location>
        <position position="202"/>
    </location>
</feature>
<sequence>MNSVMIRVPKIDDILECIKVFLLSFGRTDVYDISAEEKAWVYLINKKIAKFLIAEEKDKIIGVGGIFLFQQVASIGYMSVLADCRGQGIGTAIFRNLMDMAIHTGCKTITLYASKLGEPIYEKYGFRGKYNALMHRLVKIKPDMKDTTKNVKIIKSTPDWVLDLDKETVGFDRSDYLKARITLGAKFLIVENVGYALLSNVL</sequence>
<dbReference type="InterPro" id="IPR052729">
    <property type="entry name" value="Acyl/Acetyltrans_Enzymes"/>
</dbReference>
<organism evidence="2">
    <name type="scientific">marine sediment metagenome</name>
    <dbReference type="NCBI Taxonomy" id="412755"/>
    <lineage>
        <taxon>unclassified sequences</taxon>
        <taxon>metagenomes</taxon>
        <taxon>ecological metagenomes</taxon>
    </lineage>
</organism>
<dbReference type="Gene3D" id="3.40.630.90">
    <property type="match status" value="1"/>
</dbReference>
<evidence type="ECO:0000259" key="1">
    <source>
        <dbReference type="PROSITE" id="PS51186"/>
    </source>
</evidence>
<dbReference type="PANTHER" id="PTHR47237:SF2">
    <property type="entry name" value="BLL4206 PROTEIN"/>
    <property type="match status" value="1"/>
</dbReference>
<proteinExistence type="predicted"/>
<dbReference type="SUPFAM" id="SSF55729">
    <property type="entry name" value="Acyl-CoA N-acyltransferases (Nat)"/>
    <property type="match status" value="1"/>
</dbReference>
<protein>
    <recommendedName>
        <fullName evidence="1">N-acetyltransferase domain-containing protein</fullName>
    </recommendedName>
</protein>
<dbReference type="PANTHER" id="PTHR47237">
    <property type="entry name" value="SLL0310 PROTEIN"/>
    <property type="match status" value="1"/>
</dbReference>
<gene>
    <name evidence="2" type="ORF">S03H2_14574</name>
</gene>
<dbReference type="EMBL" id="BARU01007397">
    <property type="protein sequence ID" value="GAH44803.1"/>
    <property type="molecule type" value="Genomic_DNA"/>
</dbReference>
<dbReference type="Pfam" id="PF13508">
    <property type="entry name" value="Acetyltransf_7"/>
    <property type="match status" value="1"/>
</dbReference>
<dbReference type="Gene3D" id="3.40.630.30">
    <property type="match status" value="1"/>
</dbReference>
<accession>X1HHL5</accession>
<reference evidence="2" key="1">
    <citation type="journal article" date="2014" name="Front. Microbiol.">
        <title>High frequency of phylogenetically diverse reductive dehalogenase-homologous genes in deep subseafloor sedimentary metagenomes.</title>
        <authorList>
            <person name="Kawai M."/>
            <person name="Futagami T."/>
            <person name="Toyoda A."/>
            <person name="Takaki Y."/>
            <person name="Nishi S."/>
            <person name="Hori S."/>
            <person name="Arai W."/>
            <person name="Tsubouchi T."/>
            <person name="Morono Y."/>
            <person name="Uchiyama I."/>
            <person name="Ito T."/>
            <person name="Fujiyama A."/>
            <person name="Inagaki F."/>
            <person name="Takami H."/>
        </authorList>
    </citation>
    <scope>NUCLEOTIDE SEQUENCE</scope>
    <source>
        <strain evidence="2">Expedition CK06-06</strain>
    </source>
</reference>
<dbReference type="InterPro" id="IPR016181">
    <property type="entry name" value="Acyl_CoA_acyltransferase"/>
</dbReference>
<feature type="domain" description="N-acetyltransferase" evidence="1">
    <location>
        <begin position="4"/>
        <end position="144"/>
    </location>
</feature>
<dbReference type="AlphaFoldDB" id="X1HHL5"/>
<dbReference type="CDD" id="cd04301">
    <property type="entry name" value="NAT_SF"/>
    <property type="match status" value="1"/>
</dbReference>
<dbReference type="GO" id="GO:0016747">
    <property type="term" value="F:acyltransferase activity, transferring groups other than amino-acyl groups"/>
    <property type="evidence" value="ECO:0007669"/>
    <property type="project" value="InterPro"/>
</dbReference>
<dbReference type="InterPro" id="IPR000182">
    <property type="entry name" value="GNAT_dom"/>
</dbReference>